<evidence type="ECO:0000313" key="1">
    <source>
        <dbReference type="EnsemblMetazoa" id="Aqu2.1.24429_001"/>
    </source>
</evidence>
<sequence length="78" mass="9142">MHCVLGVCRQLLRLWLQSQNHDSLYYMGTQELRAWLIYYSAAALYGILPEQCYQHYLLLFEGIHLLLSEVTGSDLYQS</sequence>
<dbReference type="InParanoid" id="A0A1X7UAB6"/>
<dbReference type="PANTHER" id="PTHR46579">
    <property type="entry name" value="F5/8 TYPE C DOMAIN-CONTAINING PROTEIN-RELATED"/>
    <property type="match status" value="1"/>
</dbReference>
<dbReference type="PANTHER" id="PTHR46579:SF1">
    <property type="entry name" value="F5_8 TYPE C DOMAIN-CONTAINING PROTEIN"/>
    <property type="match status" value="1"/>
</dbReference>
<protein>
    <submittedName>
        <fullName evidence="1">Uncharacterized protein</fullName>
    </submittedName>
</protein>
<dbReference type="EnsemblMetazoa" id="Aqu2.1.24429_001">
    <property type="protein sequence ID" value="Aqu2.1.24429_001"/>
    <property type="gene ID" value="Aqu2.1.24429"/>
</dbReference>
<proteinExistence type="predicted"/>
<reference evidence="1" key="1">
    <citation type="submission" date="2017-05" db="UniProtKB">
        <authorList>
            <consortium name="EnsemblMetazoa"/>
        </authorList>
    </citation>
    <scope>IDENTIFICATION</scope>
</reference>
<name>A0A1X7UAB6_AMPQE</name>
<accession>A0A1X7UAB6</accession>
<dbReference type="AlphaFoldDB" id="A0A1X7UAB6"/>
<organism evidence="1">
    <name type="scientific">Amphimedon queenslandica</name>
    <name type="common">Sponge</name>
    <dbReference type="NCBI Taxonomy" id="400682"/>
    <lineage>
        <taxon>Eukaryota</taxon>
        <taxon>Metazoa</taxon>
        <taxon>Porifera</taxon>
        <taxon>Demospongiae</taxon>
        <taxon>Heteroscleromorpha</taxon>
        <taxon>Haplosclerida</taxon>
        <taxon>Niphatidae</taxon>
        <taxon>Amphimedon</taxon>
    </lineage>
</organism>